<comment type="caution">
    <text evidence="1">The sequence shown here is derived from an EMBL/GenBank/DDBJ whole genome shotgun (WGS) entry which is preliminary data.</text>
</comment>
<dbReference type="GO" id="GO:0030127">
    <property type="term" value="C:COPII vesicle coat"/>
    <property type="evidence" value="ECO:0007669"/>
    <property type="project" value="InterPro"/>
</dbReference>
<dbReference type="GO" id="GO:0000149">
    <property type="term" value="F:SNARE binding"/>
    <property type="evidence" value="ECO:0007669"/>
    <property type="project" value="TreeGrafter"/>
</dbReference>
<evidence type="ECO:0000313" key="1">
    <source>
        <dbReference type="EMBL" id="OHT09820.1"/>
    </source>
</evidence>
<dbReference type="GO" id="GO:0006886">
    <property type="term" value="P:intracellular protein transport"/>
    <property type="evidence" value="ECO:0007669"/>
    <property type="project" value="InterPro"/>
</dbReference>
<accession>A0A1J4KJ29</accession>
<dbReference type="GeneID" id="94836460"/>
<sequence length="592" mass="67942">MNQTGLSQSMHPKVTSDLLSAPKTEEEWLRLTLPYYPSSVKFFNRNKIPYVFAVSPLKANPESVKCPPKSVIPRCQSCNALPSKYINVNSSKWTCALCEQENEIKHSTFLPRFEEYDISLGIEKEKPLFLFILQSTHFLANEDTKKAIGENLDAWAQSSKSYVALVTLNTNYTAFDLSKPTSQVLIEPENIHIPICSSQEANFEKALNTLSPSTFSKELIFEQLKFITSSIHLKCVCVCLFADQIKEPEEFDPEFAEILSSRRFSFHLFSEKKADCAKFAKFCDRVRLFDEECAHLIAPELSKFLNSGILFRSQIYFYSPPSFELLQISSRRNVTSSKLTLTVLDGQMSLMPQYKMKYSPQKSFISFQITIDAVYPNGNHIIRVLNFITRPVTNVEKFDGVAFGCFIARMIAVEAYFESIEAAYKKYHDECITLITAWSDEGNYRRAILSIFRDVPLLLYAIQNCDLFRRGSTGTEINAMMINLMSSTVEEMRRMLYPMMLLPPLNFPHRLQMSSIGQFKLVVFLRAYDGVAVVFDDKPHTEEIEAISQKYKLPITLYTDEKYAHQLVLEDNSISFSQFTEKLEVEVNGRRF</sequence>
<dbReference type="Gene3D" id="2.30.30.380">
    <property type="entry name" value="Zn-finger domain of Sec23/24"/>
    <property type="match status" value="1"/>
</dbReference>
<protein>
    <recommendedName>
        <fullName evidence="3">Protein transport protein SEC23</fullName>
    </recommendedName>
</protein>
<dbReference type="OrthoDB" id="10537337at2759"/>
<dbReference type="VEuPathDB" id="TrichDB:TRFO_21085"/>
<dbReference type="RefSeq" id="XP_068362956.1">
    <property type="nucleotide sequence ID" value="XM_068501756.1"/>
</dbReference>
<dbReference type="GO" id="GO:0008270">
    <property type="term" value="F:zinc ion binding"/>
    <property type="evidence" value="ECO:0007669"/>
    <property type="project" value="InterPro"/>
</dbReference>
<dbReference type="AlphaFoldDB" id="A0A1J4KJ29"/>
<dbReference type="EMBL" id="MLAK01000628">
    <property type="protein sequence ID" value="OHT09820.1"/>
    <property type="molecule type" value="Genomic_DNA"/>
</dbReference>
<evidence type="ECO:0000313" key="2">
    <source>
        <dbReference type="Proteomes" id="UP000179807"/>
    </source>
</evidence>
<dbReference type="GO" id="GO:0090110">
    <property type="term" value="P:COPII-coated vesicle cargo loading"/>
    <property type="evidence" value="ECO:0007669"/>
    <property type="project" value="TreeGrafter"/>
</dbReference>
<evidence type="ECO:0008006" key="3">
    <source>
        <dbReference type="Google" id="ProtNLM"/>
    </source>
</evidence>
<dbReference type="InterPro" id="IPR050550">
    <property type="entry name" value="SEC23_SEC24_subfamily"/>
</dbReference>
<proteinExistence type="predicted"/>
<keyword evidence="2" id="KW-1185">Reference proteome</keyword>
<name>A0A1J4KJ29_9EUKA</name>
<reference evidence="1" key="1">
    <citation type="submission" date="2016-10" db="EMBL/GenBank/DDBJ databases">
        <authorList>
            <person name="Benchimol M."/>
            <person name="Almeida L.G."/>
            <person name="Vasconcelos A.T."/>
            <person name="Perreira-Neves A."/>
            <person name="Rosa I.A."/>
            <person name="Tasca T."/>
            <person name="Bogo M.R."/>
            <person name="de Souza W."/>
        </authorList>
    </citation>
    <scope>NUCLEOTIDE SEQUENCE [LARGE SCALE GENOMIC DNA]</scope>
    <source>
        <strain evidence="1">K</strain>
    </source>
</reference>
<dbReference type="SUPFAM" id="SSF82919">
    <property type="entry name" value="Zn-finger domain of Sec23/24"/>
    <property type="match status" value="1"/>
</dbReference>
<dbReference type="PANTHER" id="PTHR13803">
    <property type="entry name" value="SEC24-RELATED PROTEIN"/>
    <property type="match status" value="1"/>
</dbReference>
<dbReference type="Proteomes" id="UP000179807">
    <property type="component" value="Unassembled WGS sequence"/>
</dbReference>
<dbReference type="SUPFAM" id="SSF81995">
    <property type="entry name" value="beta-sandwich domain of Sec23/24"/>
    <property type="match status" value="1"/>
</dbReference>
<organism evidence="1 2">
    <name type="scientific">Tritrichomonas foetus</name>
    <dbReference type="NCBI Taxonomy" id="1144522"/>
    <lineage>
        <taxon>Eukaryota</taxon>
        <taxon>Metamonada</taxon>
        <taxon>Parabasalia</taxon>
        <taxon>Tritrichomonadida</taxon>
        <taxon>Tritrichomonadidae</taxon>
        <taxon>Tritrichomonas</taxon>
    </lineage>
</organism>
<dbReference type="PANTHER" id="PTHR13803:SF4">
    <property type="entry name" value="SECRETORY 24CD, ISOFORM C"/>
    <property type="match status" value="1"/>
</dbReference>
<dbReference type="GO" id="GO:0070971">
    <property type="term" value="C:endoplasmic reticulum exit site"/>
    <property type="evidence" value="ECO:0007669"/>
    <property type="project" value="TreeGrafter"/>
</dbReference>
<dbReference type="InterPro" id="IPR036174">
    <property type="entry name" value="Znf_Sec23_Sec24_sf"/>
</dbReference>
<gene>
    <name evidence="1" type="ORF">TRFO_21085</name>
</gene>